<evidence type="ECO:0000313" key="1">
    <source>
        <dbReference type="EMBL" id="WMN20117.1"/>
    </source>
</evidence>
<keyword evidence="2" id="KW-1185">Reference proteome</keyword>
<dbReference type="EMBL" id="CP133164">
    <property type="protein sequence ID" value="WMN20117.1"/>
    <property type="molecule type" value="Genomic_DNA"/>
</dbReference>
<reference evidence="1 2" key="1">
    <citation type="journal article" date="2023" name="Access Microbiol">
        <title>The genome of a steinernematid-associated Pseudomonas piscis bacterium encodes the biosynthesis of insect toxins.</title>
        <authorList>
            <person name="Awori R.M."/>
            <person name="Hendre P."/>
            <person name="Amugune N.O."/>
        </authorList>
    </citation>
    <scope>NUCLEOTIDE SEQUENCE [LARGE SCALE GENOMIC DNA]</scope>
    <source>
        <strain evidence="1 2">75</strain>
    </source>
</reference>
<dbReference type="Proteomes" id="UP001237292">
    <property type="component" value="Chromosome"/>
</dbReference>
<accession>A0ABY9NQ85</accession>
<dbReference type="RefSeq" id="WP_282878288.1">
    <property type="nucleotide sequence ID" value="NZ_CP133164.1"/>
</dbReference>
<evidence type="ECO:0000313" key="2">
    <source>
        <dbReference type="Proteomes" id="UP001237292"/>
    </source>
</evidence>
<sequence>MPGATALTWPWSRPAPGPGSLTCLEDLLATVIAVNNGGELMEVLARSR</sequence>
<proteinExistence type="predicted"/>
<gene>
    <name evidence="1" type="ORF">QL104_12230</name>
</gene>
<protein>
    <submittedName>
        <fullName evidence="1">Uncharacterized protein</fullName>
    </submittedName>
</protein>
<name>A0ABY9NQ85_9PSED</name>
<organism evidence="1 2">
    <name type="scientific">Pseudomonas piscis</name>
    <dbReference type="NCBI Taxonomy" id="2614538"/>
    <lineage>
        <taxon>Bacteria</taxon>
        <taxon>Pseudomonadati</taxon>
        <taxon>Pseudomonadota</taxon>
        <taxon>Gammaproteobacteria</taxon>
        <taxon>Pseudomonadales</taxon>
        <taxon>Pseudomonadaceae</taxon>
        <taxon>Pseudomonas</taxon>
    </lineage>
</organism>